<keyword evidence="1" id="KW-0812">Transmembrane</keyword>
<gene>
    <name evidence="2" type="ORF">ATSB10_24620</name>
</gene>
<organism evidence="2 3">
    <name type="scientific">Dyella thiooxydans</name>
    <dbReference type="NCBI Taxonomy" id="445710"/>
    <lineage>
        <taxon>Bacteria</taxon>
        <taxon>Pseudomonadati</taxon>
        <taxon>Pseudomonadota</taxon>
        <taxon>Gammaproteobacteria</taxon>
        <taxon>Lysobacterales</taxon>
        <taxon>Rhodanobacteraceae</taxon>
        <taxon>Dyella</taxon>
    </lineage>
</organism>
<accession>A0A160N223</accession>
<name>A0A160N223_9GAMM</name>
<protein>
    <submittedName>
        <fullName evidence="2">Uncharacterized protein</fullName>
    </submittedName>
</protein>
<feature type="transmembrane region" description="Helical" evidence="1">
    <location>
        <begin position="75"/>
        <end position="93"/>
    </location>
</feature>
<evidence type="ECO:0000313" key="3">
    <source>
        <dbReference type="Proteomes" id="UP000077255"/>
    </source>
</evidence>
<keyword evidence="3" id="KW-1185">Reference proteome</keyword>
<proteinExistence type="predicted"/>
<dbReference type="AlphaFoldDB" id="A0A160N223"/>
<feature type="transmembrane region" description="Helical" evidence="1">
    <location>
        <begin position="45"/>
        <end position="69"/>
    </location>
</feature>
<dbReference type="RefSeq" id="WP_063673035.1">
    <property type="nucleotide sequence ID" value="NZ_CP014841.1"/>
</dbReference>
<dbReference type="EMBL" id="CP014841">
    <property type="protein sequence ID" value="AND69916.1"/>
    <property type="molecule type" value="Genomic_DNA"/>
</dbReference>
<dbReference type="Proteomes" id="UP000077255">
    <property type="component" value="Chromosome"/>
</dbReference>
<evidence type="ECO:0000313" key="2">
    <source>
        <dbReference type="EMBL" id="AND69916.1"/>
    </source>
</evidence>
<dbReference type="KEGG" id="dtx:ATSB10_24620"/>
<evidence type="ECO:0000256" key="1">
    <source>
        <dbReference type="SAM" id="Phobius"/>
    </source>
</evidence>
<dbReference type="PATRIC" id="fig|445710.3.peg.2457"/>
<keyword evidence="1" id="KW-1133">Transmembrane helix</keyword>
<feature type="transmembrane region" description="Helical" evidence="1">
    <location>
        <begin position="6"/>
        <end position="33"/>
    </location>
</feature>
<feature type="transmembrane region" description="Helical" evidence="1">
    <location>
        <begin position="113"/>
        <end position="135"/>
    </location>
</feature>
<sequence length="141" mass="14317">MGSLFGVIAGMSLLAVFVVIGLGLLIAALLQALSFRWVMGYMPSLLRSFGAVVLTAASSAVALGLARAIGGDGRLLGLVVQFLIGAAMVNLLLPGREGQRIGFPRASLVQLVYTGLCIVAGLALGVAMVTMLGGMTASMHG</sequence>
<keyword evidence="1" id="KW-0472">Membrane</keyword>
<reference evidence="2 3" key="1">
    <citation type="submission" date="2016-02" db="EMBL/GenBank/DDBJ databases">
        <title>Complete genome sequencing and analysis of ATSB10, Dyella thiooxydans isolated from rhizosphere soil of sunflower (Helianthus annuus L.).</title>
        <authorList>
            <person name="Lee Y."/>
            <person name="Hwangbo K."/>
            <person name="Chung H."/>
            <person name="Yoo J."/>
            <person name="Kim K.Y."/>
            <person name="Sa T.M."/>
            <person name="Um Y."/>
            <person name="Madhaiyan M."/>
        </authorList>
    </citation>
    <scope>NUCLEOTIDE SEQUENCE [LARGE SCALE GENOMIC DNA]</scope>
    <source>
        <strain evidence="2 3">ATSB10</strain>
    </source>
</reference>